<feature type="binding site" evidence="5">
    <location>
        <position position="163"/>
    </location>
    <ligand>
        <name>dimethylallyl phosphate</name>
        <dbReference type="ChEBI" id="CHEBI:88052"/>
    </ligand>
</feature>
<sequence>MRYLVAITGASGICYGLKLLEALQGEKEIIVSETGKAVMKHETGIGYEKLSEYGNLYSDDDLFAPSASGTHKIDAMIICPCSQSTLAKISNGIADSLITRSASVALKEGRKLILVTRETPLSVIMLENELKLAKSGATILPASPGFYKNQHTLEELIDFIVGKILDQLGQNHELFERWE</sequence>
<feature type="binding site" evidence="5">
    <location>
        <position position="147"/>
    </location>
    <ligand>
        <name>dimethylallyl phosphate</name>
        <dbReference type="ChEBI" id="CHEBI:88052"/>
    </ligand>
</feature>
<keyword evidence="1 5" id="KW-0637">Prenyltransferase</keyword>
<comment type="catalytic activity">
    <reaction evidence="5">
        <text>dimethylallyl phosphate + FMNH2 = prenylated FMNH2 + phosphate</text>
        <dbReference type="Rhea" id="RHEA:37743"/>
        <dbReference type="ChEBI" id="CHEBI:43474"/>
        <dbReference type="ChEBI" id="CHEBI:57618"/>
        <dbReference type="ChEBI" id="CHEBI:87467"/>
        <dbReference type="ChEBI" id="CHEBI:88052"/>
        <dbReference type="EC" id="2.5.1.129"/>
    </reaction>
</comment>
<feature type="binding site" evidence="5">
    <location>
        <position position="32"/>
    </location>
    <ligand>
        <name>FMN</name>
        <dbReference type="ChEBI" id="CHEBI:58210"/>
    </ligand>
</feature>
<dbReference type="NCBIfam" id="TIGR00421">
    <property type="entry name" value="ubiX_pad"/>
    <property type="match status" value="1"/>
</dbReference>
<evidence type="ECO:0000256" key="1">
    <source>
        <dbReference type="ARBA" id="ARBA00022602"/>
    </source>
</evidence>
<protein>
    <recommendedName>
        <fullName evidence="5">Flavin prenyltransferase UbiX</fullName>
        <ecNumber evidence="5">2.5.1.129</ecNumber>
    </recommendedName>
</protein>
<keyword evidence="4 5" id="KW-0808">Transferase</keyword>
<dbReference type="Proteomes" id="UP000752814">
    <property type="component" value="Unassembled WGS sequence"/>
</dbReference>
<comment type="function">
    <text evidence="5">Flavin prenyltransferase that catalyzes the synthesis of the prenylated FMN cofactor (prenyl-FMN) for 4-hydroxy-3-polyprenylbenzoic acid decarboxylase UbiD. The prenyltransferase is metal-independent and links a dimethylallyl moiety from dimethylallyl monophosphate (DMAP) to the flavin N5 and C6 atoms of FMN.</text>
</comment>
<evidence type="ECO:0000259" key="6">
    <source>
        <dbReference type="Pfam" id="PF02441"/>
    </source>
</evidence>
<comment type="caution">
    <text evidence="5">Lacks conserved residue(s) required for the propagation of feature annotation.</text>
</comment>
<feature type="domain" description="Flavoprotein" evidence="6">
    <location>
        <begin position="1"/>
        <end position="168"/>
    </location>
</feature>
<feature type="binding site" evidence="5">
    <location>
        <begin position="9"/>
        <end position="11"/>
    </location>
    <ligand>
        <name>FMN</name>
        <dbReference type="ChEBI" id="CHEBI:58210"/>
    </ligand>
</feature>
<dbReference type="OMA" id="GATHIQD"/>
<dbReference type="Gene3D" id="3.40.50.1950">
    <property type="entry name" value="Flavin prenyltransferase-like"/>
    <property type="match status" value="1"/>
</dbReference>
<evidence type="ECO:0000256" key="2">
    <source>
        <dbReference type="ARBA" id="ARBA00022630"/>
    </source>
</evidence>
<reference evidence="7" key="1">
    <citation type="submission" date="2016-03" db="EMBL/GenBank/DDBJ databases">
        <authorList>
            <person name="Borrel G."/>
            <person name="Mccann A."/>
            <person name="O'Toole P.W."/>
        </authorList>
    </citation>
    <scope>NUCLEOTIDE SEQUENCE</scope>
    <source>
        <strain evidence="7">183</strain>
    </source>
</reference>
<proteinExistence type="inferred from homology"/>
<gene>
    <name evidence="5" type="primary">ubiX</name>
    <name evidence="7" type="ORF">A3207_08500</name>
</gene>
<dbReference type="AlphaFoldDB" id="A0A8J8PAJ9"/>
<dbReference type="EMBL" id="LVVT01000023">
    <property type="protein sequence ID" value="TQS81380.1"/>
    <property type="molecule type" value="Genomic_DNA"/>
</dbReference>
<dbReference type="HAMAP" id="MF_01984">
    <property type="entry name" value="ubiX_pad"/>
    <property type="match status" value="1"/>
</dbReference>
<organism evidence="7 8">
    <name type="scientific">Candidatus Methanomassiliicoccus intestinalis</name>
    <dbReference type="NCBI Taxonomy" id="1406512"/>
    <lineage>
        <taxon>Archaea</taxon>
        <taxon>Methanobacteriati</taxon>
        <taxon>Thermoplasmatota</taxon>
        <taxon>Thermoplasmata</taxon>
        <taxon>Methanomassiliicoccales</taxon>
        <taxon>Methanomassiliicoccaceae</taxon>
        <taxon>Methanomassiliicoccus</taxon>
    </lineage>
</organism>
<dbReference type="GO" id="GO:0106141">
    <property type="term" value="F:flavin prenyltransferase activity"/>
    <property type="evidence" value="ECO:0007669"/>
    <property type="project" value="UniProtKB-EC"/>
</dbReference>
<dbReference type="SUPFAM" id="SSF52507">
    <property type="entry name" value="Homo-oligomeric flavin-containing Cys decarboxylases, HFCD"/>
    <property type="match status" value="1"/>
</dbReference>
<evidence type="ECO:0000256" key="3">
    <source>
        <dbReference type="ARBA" id="ARBA00022643"/>
    </source>
</evidence>
<dbReference type="InterPro" id="IPR004507">
    <property type="entry name" value="UbiX-like"/>
</dbReference>
<dbReference type="Pfam" id="PF02441">
    <property type="entry name" value="Flavoprotein"/>
    <property type="match status" value="1"/>
</dbReference>
<feature type="binding site" evidence="5">
    <location>
        <begin position="82"/>
        <end position="85"/>
    </location>
    <ligand>
        <name>FMN</name>
        <dbReference type="ChEBI" id="CHEBI:58210"/>
    </ligand>
</feature>
<evidence type="ECO:0000256" key="4">
    <source>
        <dbReference type="ARBA" id="ARBA00022679"/>
    </source>
</evidence>
<dbReference type="InterPro" id="IPR003382">
    <property type="entry name" value="Flavoprotein"/>
</dbReference>
<accession>A0A8J8PAJ9</accession>
<dbReference type="NCBIfam" id="NF004685">
    <property type="entry name" value="PRK06029.1"/>
    <property type="match status" value="1"/>
</dbReference>
<evidence type="ECO:0000313" key="7">
    <source>
        <dbReference type="EMBL" id="TQS81380.1"/>
    </source>
</evidence>
<dbReference type="GeneID" id="41323541"/>
<keyword evidence="3 5" id="KW-0288">FMN</keyword>
<comment type="similarity">
    <text evidence="5">Belongs to the UbiX/PAD1 family.</text>
</comment>
<evidence type="ECO:0000313" key="8">
    <source>
        <dbReference type="Proteomes" id="UP000752814"/>
    </source>
</evidence>
<dbReference type="RefSeq" id="WP_020449009.1">
    <property type="nucleotide sequence ID" value="NZ_CAYAYA010000025.1"/>
</dbReference>
<keyword evidence="2 5" id="KW-0285">Flavoprotein</keyword>
<name>A0A8J8PAJ9_9ARCH</name>
<feature type="binding site" evidence="5">
    <location>
        <position position="117"/>
    </location>
    <ligand>
        <name>FMN</name>
        <dbReference type="ChEBI" id="CHEBI:58210"/>
    </ligand>
</feature>
<dbReference type="EC" id="2.5.1.129" evidence="5"/>
<dbReference type="InterPro" id="IPR036551">
    <property type="entry name" value="Flavin_trans-like"/>
</dbReference>
<comment type="caution">
    <text evidence="7">The sequence shown here is derived from an EMBL/GenBank/DDBJ whole genome shotgun (WGS) entry which is preliminary data.</text>
</comment>
<evidence type="ECO:0000256" key="5">
    <source>
        <dbReference type="HAMAP-Rule" id="MF_01984"/>
    </source>
</evidence>